<feature type="transmembrane region" description="Helical" evidence="8">
    <location>
        <begin position="159"/>
        <end position="179"/>
    </location>
</feature>
<organism evidence="11 12">
    <name type="scientific">Piscinibacterium candidicorallinum</name>
    <dbReference type="NCBI Taxonomy" id="1793872"/>
    <lineage>
        <taxon>Bacteria</taxon>
        <taxon>Pseudomonadati</taxon>
        <taxon>Pseudomonadota</taxon>
        <taxon>Betaproteobacteria</taxon>
        <taxon>Burkholderiales</taxon>
        <taxon>Piscinibacterium</taxon>
    </lineage>
</organism>
<evidence type="ECO:0000256" key="6">
    <source>
        <dbReference type="ARBA" id="ARBA00022989"/>
    </source>
</evidence>
<evidence type="ECO:0000313" key="11">
    <source>
        <dbReference type="EMBL" id="MFC3148271.1"/>
    </source>
</evidence>
<dbReference type="SUPFAM" id="SSF90123">
    <property type="entry name" value="ABC transporter transmembrane region"/>
    <property type="match status" value="1"/>
</dbReference>
<feature type="transmembrane region" description="Helical" evidence="8">
    <location>
        <begin position="80"/>
        <end position="98"/>
    </location>
</feature>
<keyword evidence="12" id="KW-1185">Reference proteome</keyword>
<keyword evidence="5 11" id="KW-0067">ATP-binding</keyword>
<feature type="transmembrane region" description="Helical" evidence="8">
    <location>
        <begin position="185"/>
        <end position="203"/>
    </location>
</feature>
<keyword evidence="3 8" id="KW-0812">Transmembrane</keyword>
<dbReference type="EMBL" id="JBHRTI010000004">
    <property type="protein sequence ID" value="MFC3148271.1"/>
    <property type="molecule type" value="Genomic_DNA"/>
</dbReference>
<keyword evidence="7 8" id="KW-0472">Membrane</keyword>
<evidence type="ECO:0000256" key="4">
    <source>
        <dbReference type="ARBA" id="ARBA00022741"/>
    </source>
</evidence>
<dbReference type="InterPro" id="IPR003593">
    <property type="entry name" value="AAA+_ATPase"/>
</dbReference>
<evidence type="ECO:0000256" key="7">
    <source>
        <dbReference type="ARBA" id="ARBA00023136"/>
    </source>
</evidence>
<evidence type="ECO:0000259" key="9">
    <source>
        <dbReference type="PROSITE" id="PS50893"/>
    </source>
</evidence>
<feature type="transmembrane region" description="Helical" evidence="8">
    <location>
        <begin position="305"/>
        <end position="326"/>
    </location>
</feature>
<keyword evidence="2" id="KW-1003">Cell membrane</keyword>
<dbReference type="InterPro" id="IPR011527">
    <property type="entry name" value="ABC1_TM_dom"/>
</dbReference>
<dbReference type="InterPro" id="IPR036640">
    <property type="entry name" value="ABC1_TM_sf"/>
</dbReference>
<sequence length="605" mass="66009">MSAQDHAIRATSSEAAPLVQDGPGPQGLGGLLAGFVRRHLRAYVIAALMLAGVAVLTVWLPRQIGYVVDALVARQLDLPGLARELGLMIAAGVAIYFLRVGWRLYLFAAAYQLGQSLRTRLYTRLTLQGPRFFQRRRTGDLMANATNDIDAVEMTAGEAMLAGFDGTLTLVLVVAMMTLGVDWRLALVALLPFPLMALAFWHISRHVHEAWAQSLDRFSKLNEHVQETFAGVRTVRALGLEQRSEKHFGELAKKAADTSFDAQRWEAAYEPAVGFTLATATAITLGFGGYLIWQKEMTVGQLTTFSLYLGNLIWPMFAAGWVLSLIERGKAAWARLGPVLHEPLTVEDAGSVTGIAPGPLVAQALSFTYPTQQRRALDDVDFRLEPGQMLGLVGPTGAGKTTLVRLLLRQYAPSHGALLWSGKPLADYSLQALREAVSWVSQEPFLFTASVADNIRLAKPDATREEVERVARLAAVHEDIMRLPRGYDTPVGERGVTLSGGQNQRVAIARALLADAPLLVLDDALSAVDTGTEAAILSHMKQARAGRTVIVIGHRLSALVEADHTLVLRDGRVVEQGNHAQLVAHDGWYARQWRYQQLEASLDAD</sequence>
<evidence type="ECO:0000256" key="5">
    <source>
        <dbReference type="ARBA" id="ARBA00022840"/>
    </source>
</evidence>
<dbReference type="PANTHER" id="PTHR24221">
    <property type="entry name" value="ATP-BINDING CASSETTE SUB-FAMILY B"/>
    <property type="match status" value="1"/>
</dbReference>
<evidence type="ECO:0000313" key="12">
    <source>
        <dbReference type="Proteomes" id="UP001595556"/>
    </source>
</evidence>
<evidence type="ECO:0000256" key="8">
    <source>
        <dbReference type="SAM" id="Phobius"/>
    </source>
</evidence>
<comment type="subcellular location">
    <subcellularLocation>
        <location evidence="1">Cell membrane</location>
        <topology evidence="1">Multi-pass membrane protein</topology>
    </subcellularLocation>
</comment>
<dbReference type="CDD" id="cd18541">
    <property type="entry name" value="ABC_6TM_TmrB_like"/>
    <property type="match status" value="1"/>
</dbReference>
<reference evidence="12" key="1">
    <citation type="journal article" date="2019" name="Int. J. Syst. Evol. Microbiol.">
        <title>The Global Catalogue of Microorganisms (GCM) 10K type strain sequencing project: providing services to taxonomists for standard genome sequencing and annotation.</title>
        <authorList>
            <consortium name="The Broad Institute Genomics Platform"/>
            <consortium name="The Broad Institute Genome Sequencing Center for Infectious Disease"/>
            <person name="Wu L."/>
            <person name="Ma J."/>
        </authorList>
    </citation>
    <scope>NUCLEOTIDE SEQUENCE [LARGE SCALE GENOMIC DNA]</scope>
    <source>
        <strain evidence="12">KCTC 52168</strain>
    </source>
</reference>
<evidence type="ECO:0000256" key="2">
    <source>
        <dbReference type="ARBA" id="ARBA00022475"/>
    </source>
</evidence>
<dbReference type="SMART" id="SM00382">
    <property type="entry name" value="AAA"/>
    <property type="match status" value="1"/>
</dbReference>
<evidence type="ECO:0000256" key="3">
    <source>
        <dbReference type="ARBA" id="ARBA00022692"/>
    </source>
</evidence>
<feature type="transmembrane region" description="Helical" evidence="8">
    <location>
        <begin position="40"/>
        <end position="60"/>
    </location>
</feature>
<keyword evidence="6 8" id="KW-1133">Transmembrane helix</keyword>
<dbReference type="PROSITE" id="PS50929">
    <property type="entry name" value="ABC_TM1F"/>
    <property type="match status" value="1"/>
</dbReference>
<feature type="domain" description="ABC transporter" evidence="9">
    <location>
        <begin position="360"/>
        <end position="595"/>
    </location>
</feature>
<gene>
    <name evidence="11" type="ORF">ACFOEN_11525</name>
</gene>
<dbReference type="InterPro" id="IPR003439">
    <property type="entry name" value="ABC_transporter-like_ATP-bd"/>
</dbReference>
<dbReference type="GO" id="GO:0005524">
    <property type="term" value="F:ATP binding"/>
    <property type="evidence" value="ECO:0007669"/>
    <property type="project" value="UniProtKB-KW"/>
</dbReference>
<feature type="transmembrane region" description="Helical" evidence="8">
    <location>
        <begin position="272"/>
        <end position="293"/>
    </location>
</feature>
<dbReference type="Pfam" id="PF00664">
    <property type="entry name" value="ABC_membrane"/>
    <property type="match status" value="1"/>
</dbReference>
<evidence type="ECO:0000259" key="10">
    <source>
        <dbReference type="PROSITE" id="PS50929"/>
    </source>
</evidence>
<dbReference type="InterPro" id="IPR027417">
    <property type="entry name" value="P-loop_NTPase"/>
</dbReference>
<dbReference type="Gene3D" id="3.40.50.300">
    <property type="entry name" value="P-loop containing nucleotide triphosphate hydrolases"/>
    <property type="match status" value="1"/>
</dbReference>
<dbReference type="SUPFAM" id="SSF52540">
    <property type="entry name" value="P-loop containing nucleoside triphosphate hydrolases"/>
    <property type="match status" value="1"/>
</dbReference>
<protein>
    <submittedName>
        <fullName evidence="11">ABC transporter ATP-binding protein</fullName>
    </submittedName>
</protein>
<dbReference type="RefSeq" id="WP_377304046.1">
    <property type="nucleotide sequence ID" value="NZ_CP180191.1"/>
</dbReference>
<feature type="domain" description="ABC transmembrane type-1" evidence="10">
    <location>
        <begin position="44"/>
        <end position="328"/>
    </location>
</feature>
<name>A0ABV7H9L3_9BURK</name>
<dbReference type="PROSITE" id="PS50893">
    <property type="entry name" value="ABC_TRANSPORTER_2"/>
    <property type="match status" value="1"/>
</dbReference>
<dbReference type="InterPro" id="IPR039421">
    <property type="entry name" value="Type_1_exporter"/>
</dbReference>
<dbReference type="Gene3D" id="1.20.1560.10">
    <property type="entry name" value="ABC transporter type 1, transmembrane domain"/>
    <property type="match status" value="1"/>
</dbReference>
<dbReference type="Pfam" id="PF00005">
    <property type="entry name" value="ABC_tran"/>
    <property type="match status" value="1"/>
</dbReference>
<accession>A0ABV7H9L3</accession>
<evidence type="ECO:0000256" key="1">
    <source>
        <dbReference type="ARBA" id="ARBA00004651"/>
    </source>
</evidence>
<proteinExistence type="predicted"/>
<dbReference type="Proteomes" id="UP001595556">
    <property type="component" value="Unassembled WGS sequence"/>
</dbReference>
<keyword evidence="4" id="KW-0547">Nucleotide-binding</keyword>
<comment type="caution">
    <text evidence="11">The sequence shown here is derived from an EMBL/GenBank/DDBJ whole genome shotgun (WGS) entry which is preliminary data.</text>
</comment>
<dbReference type="PANTHER" id="PTHR24221:SF300">
    <property type="entry name" value="MULTIDRUG RESISTANCE-LIKE ATP-BINDING PROTEIN MDLA"/>
    <property type="match status" value="1"/>
</dbReference>